<evidence type="ECO:0000256" key="2">
    <source>
        <dbReference type="SAM" id="Phobius"/>
    </source>
</evidence>
<organism evidence="3 4">
    <name type="scientific">Cordyceps militaris</name>
    <name type="common">Caterpillar fungus</name>
    <name type="synonym">Clavaria militaris</name>
    <dbReference type="NCBI Taxonomy" id="73501"/>
    <lineage>
        <taxon>Eukaryota</taxon>
        <taxon>Fungi</taxon>
        <taxon>Dikarya</taxon>
        <taxon>Ascomycota</taxon>
        <taxon>Pezizomycotina</taxon>
        <taxon>Sordariomycetes</taxon>
        <taxon>Hypocreomycetidae</taxon>
        <taxon>Hypocreales</taxon>
        <taxon>Cordycipitaceae</taxon>
        <taxon>Cordyceps</taxon>
    </lineage>
</organism>
<accession>A0A2H4SW27</accession>
<proteinExistence type="predicted"/>
<evidence type="ECO:0008006" key="5">
    <source>
        <dbReference type="Google" id="ProtNLM"/>
    </source>
</evidence>
<dbReference type="AlphaFoldDB" id="A0A2H4SW27"/>
<keyword evidence="2" id="KW-1133">Transmembrane helix</keyword>
<dbReference type="VEuPathDB" id="FungiDB:CCM_09245"/>
<sequence length="650" mass="71521">MYSAISTVDGSLPNSIPAKNKLQRPGIASEQYQFHDEPPDADFADDAPTEPAASLARRAATPPGPYKPVKLVQWGIYWLTIVQMVSFFAAGVAFSVGHHLFYNSLNGTEVTATKNGTSRWDLQRQEWKIRVGTGFAFIAKTCLASAIVVAYKQRVWTSCRQRAYSIAGLDALFSAPTDLLAFVNSELLCCKLATVLAALVWLLPLSALITPATLTIVPSRQRSTKFEKVPQLYFQFEPDQYGFSVYTWQRRPSPLLTRISMAAASSMNILPMPAQAPNSSWTVHFTGPSLQCQEPPPGLLEILDAVVNATQTHINKYSKMRLVYTAFTPDLRWFSLFGAKGGADDFARDCVLGGAVCSDDPRGRSRPLVMRLREKSYACLLRNTSYSARFHSSLLQTTVELIAHKWQDMDTSYDPTYGVVGKAIAKMLTGAYYFSLELKGGGKDVIMRLGSARTSIDSTALMGALEDRVNNAYYKEIFKTSPKDAALTRNSSLGDLVEELSRNITLSLFSSTRLWANKTDWYDTMVTFDRSINIYRYNAQNLWIAYGVAIGVTLVSIGVGFLALFSNGVSHGINFSNILATTRNSSLDELFVGSSLGALPVSKDVLDAKIMFGVFEEDGNDGDGDHQVAGRVGFGLESQVKNIERGAECY</sequence>
<dbReference type="OrthoDB" id="5039032at2759"/>
<feature type="region of interest" description="Disordered" evidence="1">
    <location>
        <begin position="34"/>
        <end position="59"/>
    </location>
</feature>
<feature type="transmembrane region" description="Helical" evidence="2">
    <location>
        <begin position="76"/>
        <end position="96"/>
    </location>
</feature>
<dbReference type="PANTHER" id="PTHR35041:SF3">
    <property type="entry name" value="FORMYLMETHIONINE DEFORMYLASE-LIKE PROTEIN"/>
    <property type="match status" value="1"/>
</dbReference>
<gene>
    <name evidence="3" type="ORF">A9K55_000361</name>
</gene>
<evidence type="ECO:0000256" key="1">
    <source>
        <dbReference type="SAM" id="MobiDB-lite"/>
    </source>
</evidence>
<feature type="transmembrane region" description="Helical" evidence="2">
    <location>
        <begin position="163"/>
        <end position="183"/>
    </location>
</feature>
<reference evidence="3 4" key="1">
    <citation type="journal article" date="2017" name="BMC Genomics">
        <title>Chromosome level assembly and secondary metabolite potential of the parasitic fungus Cordyceps militaris.</title>
        <authorList>
            <person name="Kramer G.J."/>
            <person name="Nodwell J.R."/>
        </authorList>
    </citation>
    <scope>NUCLEOTIDE SEQUENCE [LARGE SCALE GENOMIC DNA]</scope>
    <source>
        <strain evidence="3 4">ATCC 34164</strain>
    </source>
</reference>
<feature type="transmembrane region" description="Helical" evidence="2">
    <location>
        <begin position="543"/>
        <end position="565"/>
    </location>
</feature>
<feature type="compositionally biased region" description="Acidic residues" evidence="1">
    <location>
        <begin position="39"/>
        <end position="48"/>
    </location>
</feature>
<keyword evidence="2" id="KW-0812">Transmembrane</keyword>
<dbReference type="Proteomes" id="UP000323067">
    <property type="component" value="Chromosome i"/>
</dbReference>
<dbReference type="VEuPathDB" id="FungiDB:A9K55_000361"/>
<evidence type="ECO:0000313" key="3">
    <source>
        <dbReference type="EMBL" id="ATY67313.1"/>
    </source>
</evidence>
<feature type="transmembrane region" description="Helical" evidence="2">
    <location>
        <begin position="129"/>
        <end position="151"/>
    </location>
</feature>
<feature type="transmembrane region" description="Helical" evidence="2">
    <location>
        <begin position="195"/>
        <end position="217"/>
    </location>
</feature>
<name>A0A2H4SW27_CORMI</name>
<evidence type="ECO:0000313" key="4">
    <source>
        <dbReference type="Proteomes" id="UP000323067"/>
    </source>
</evidence>
<protein>
    <recommendedName>
        <fullName evidence="5">Formylmethionine deformylase-like protein</fullName>
    </recommendedName>
</protein>
<keyword evidence="2" id="KW-0472">Membrane</keyword>
<dbReference type="EMBL" id="CP023328">
    <property type="protein sequence ID" value="ATY67313.1"/>
    <property type="molecule type" value="Genomic_DNA"/>
</dbReference>
<dbReference type="PANTHER" id="PTHR35041">
    <property type="entry name" value="MEDIATOR OF RNA POLYMERASE II TRANSCRIPTION SUBUNIT 1"/>
    <property type="match status" value="1"/>
</dbReference>